<accession>A0ABW4VKN3</accession>
<comment type="caution">
    <text evidence="1">The sequence shown here is derived from an EMBL/GenBank/DDBJ whole genome shotgun (WGS) entry which is preliminary data.</text>
</comment>
<organism evidence="1 2">
    <name type="scientific">Belliella marina</name>
    <dbReference type="NCBI Taxonomy" id="1644146"/>
    <lineage>
        <taxon>Bacteria</taxon>
        <taxon>Pseudomonadati</taxon>
        <taxon>Bacteroidota</taxon>
        <taxon>Cytophagia</taxon>
        <taxon>Cytophagales</taxon>
        <taxon>Cyclobacteriaceae</taxon>
        <taxon>Belliella</taxon>
    </lineage>
</organism>
<keyword evidence="2" id="KW-1185">Reference proteome</keyword>
<evidence type="ECO:0008006" key="3">
    <source>
        <dbReference type="Google" id="ProtNLM"/>
    </source>
</evidence>
<name>A0ABW4VKN3_9BACT</name>
<gene>
    <name evidence="1" type="ORF">ACFSKL_04740</name>
</gene>
<dbReference type="Proteomes" id="UP001597361">
    <property type="component" value="Unassembled WGS sequence"/>
</dbReference>
<dbReference type="RefSeq" id="WP_376883950.1">
    <property type="nucleotide sequence ID" value="NZ_JBHUHR010000015.1"/>
</dbReference>
<reference evidence="2" key="1">
    <citation type="journal article" date="2019" name="Int. J. Syst. Evol. Microbiol.">
        <title>The Global Catalogue of Microorganisms (GCM) 10K type strain sequencing project: providing services to taxonomists for standard genome sequencing and annotation.</title>
        <authorList>
            <consortium name="The Broad Institute Genomics Platform"/>
            <consortium name="The Broad Institute Genome Sequencing Center for Infectious Disease"/>
            <person name="Wu L."/>
            <person name="Ma J."/>
        </authorList>
    </citation>
    <scope>NUCLEOTIDE SEQUENCE [LARGE SCALE GENOMIC DNA]</scope>
    <source>
        <strain evidence="2">CGMCC 1.15180</strain>
    </source>
</reference>
<protein>
    <recommendedName>
        <fullName evidence="3">Lipoprotein</fullName>
    </recommendedName>
</protein>
<evidence type="ECO:0000313" key="2">
    <source>
        <dbReference type="Proteomes" id="UP001597361"/>
    </source>
</evidence>
<dbReference type="EMBL" id="JBHUHR010000015">
    <property type="protein sequence ID" value="MFD2034085.1"/>
    <property type="molecule type" value="Genomic_DNA"/>
</dbReference>
<proteinExistence type="predicted"/>
<evidence type="ECO:0000313" key="1">
    <source>
        <dbReference type="EMBL" id="MFD2034085.1"/>
    </source>
</evidence>
<sequence length="229" mass="25544">MAVILVAVETCGGESTSSESLVDSGKIDKAMTELGLKTAEKFNGKLDELLTLEMAAKVTENDLNTAEKKYSKVFEDPKTHYVSYGWTNGRKHISDLGFTKIETDKPDLVQLSWVSATSAENFRNMYREITEEDLQNVRDAMDSKIKEGQLDAQSAKMAKEMAEGFMSGNNSREWLDGVADMAVWMERDKSLKVFHKGLTFSVLADVSDDNTENRNIAIALAKLIIKEKL</sequence>